<gene>
    <name evidence="7" type="primary">hydN</name>
</gene>
<evidence type="ECO:0000313" key="7">
    <source>
        <dbReference type="EMBL" id="AEL20848.1"/>
    </source>
</evidence>
<evidence type="ECO:0000256" key="1">
    <source>
        <dbReference type="ARBA" id="ARBA00022485"/>
    </source>
</evidence>
<dbReference type="InterPro" id="IPR050294">
    <property type="entry name" value="RnfB_subfamily"/>
</dbReference>
<organism evidence="7">
    <name type="scientific">Treponema primitia ZAS-1</name>
    <dbReference type="NCBI Taxonomy" id="717227"/>
    <lineage>
        <taxon>Bacteria</taxon>
        <taxon>Pseudomonadati</taxon>
        <taxon>Spirochaetota</taxon>
        <taxon>Spirochaetia</taxon>
        <taxon>Spirochaetales</taxon>
        <taxon>Treponemataceae</taxon>
        <taxon>Treponema</taxon>
    </lineage>
</organism>
<evidence type="ECO:0000259" key="6">
    <source>
        <dbReference type="PROSITE" id="PS51379"/>
    </source>
</evidence>
<dbReference type="Gene3D" id="3.30.70.20">
    <property type="match status" value="2"/>
</dbReference>
<dbReference type="EMBL" id="HQ020762">
    <property type="protein sequence ID" value="AEL20848.1"/>
    <property type="molecule type" value="Genomic_DNA"/>
</dbReference>
<dbReference type="SUPFAM" id="SSF54862">
    <property type="entry name" value="4Fe-4S ferredoxins"/>
    <property type="match status" value="1"/>
</dbReference>
<dbReference type="PROSITE" id="PS51379">
    <property type="entry name" value="4FE4S_FER_2"/>
    <property type="match status" value="2"/>
</dbReference>
<sequence length="172" mass="18262">MNSFIKANPIRCIGCRTCLISCVVAHEGKRIFEIDPDGYNFNPRLFMVKTARVSAPVHCRHCENPACKASCTSGAIFVKDNVVLVDTKKCIGCKNCVIACPFGAVEIVETAEVQNDGSPRKIANKCDLCVGVADSPSCVKVCPTEALALVTDGDLSQSVADKRRNAAAAAAV</sequence>
<dbReference type="PANTHER" id="PTHR42859">
    <property type="entry name" value="OXIDOREDUCTASE"/>
    <property type="match status" value="1"/>
</dbReference>
<protein>
    <submittedName>
        <fullName evidence="7">HydN</fullName>
    </submittedName>
</protein>
<proteinExistence type="predicted"/>
<evidence type="ECO:0000256" key="5">
    <source>
        <dbReference type="ARBA" id="ARBA00023014"/>
    </source>
</evidence>
<dbReference type="Pfam" id="PF13247">
    <property type="entry name" value="Fer4_11"/>
    <property type="match status" value="1"/>
</dbReference>
<evidence type="ECO:0000256" key="3">
    <source>
        <dbReference type="ARBA" id="ARBA00022737"/>
    </source>
</evidence>
<dbReference type="PANTHER" id="PTHR42859:SF17">
    <property type="entry name" value="ELECTRON TRANSPORT PROTEIN HYDN-RELATED"/>
    <property type="match status" value="1"/>
</dbReference>
<dbReference type="RefSeq" id="WP_010256481.1">
    <property type="nucleotide sequence ID" value="NZ_AEEA01000039.1"/>
</dbReference>
<dbReference type="OrthoDB" id="356549at2"/>
<keyword evidence="2" id="KW-0479">Metal-binding</keyword>
<dbReference type="GO" id="GO:0046872">
    <property type="term" value="F:metal ion binding"/>
    <property type="evidence" value="ECO:0007669"/>
    <property type="project" value="UniProtKB-KW"/>
</dbReference>
<name>G8CQV5_9SPIR</name>
<keyword evidence="3" id="KW-0677">Repeat</keyword>
<dbReference type="InterPro" id="IPR017900">
    <property type="entry name" value="4Fe4S_Fe_S_CS"/>
</dbReference>
<keyword evidence="4" id="KW-0408">Iron</keyword>
<evidence type="ECO:0000256" key="4">
    <source>
        <dbReference type="ARBA" id="ARBA00023004"/>
    </source>
</evidence>
<dbReference type="CDD" id="cd10554">
    <property type="entry name" value="HycB_like"/>
    <property type="match status" value="1"/>
</dbReference>
<feature type="domain" description="4Fe-4S ferredoxin-type" evidence="6">
    <location>
        <begin position="81"/>
        <end position="110"/>
    </location>
</feature>
<dbReference type="GO" id="GO:0051539">
    <property type="term" value="F:4 iron, 4 sulfur cluster binding"/>
    <property type="evidence" value="ECO:0007669"/>
    <property type="project" value="UniProtKB-KW"/>
</dbReference>
<evidence type="ECO:0000256" key="2">
    <source>
        <dbReference type="ARBA" id="ARBA00022723"/>
    </source>
</evidence>
<feature type="domain" description="4Fe-4S ferredoxin-type" evidence="6">
    <location>
        <begin position="119"/>
        <end position="152"/>
    </location>
</feature>
<dbReference type="InterPro" id="IPR017896">
    <property type="entry name" value="4Fe4S_Fe-S-bd"/>
</dbReference>
<accession>G8CQV5</accession>
<keyword evidence="5" id="KW-0411">Iron-sulfur</keyword>
<reference evidence="7" key="1">
    <citation type="journal article" date="2012" name="Microb. Ecol.">
        <title>Genomic analysis reveals multiple [FeFe] hydrogenases and hydrogen sensors encoded by treponemes from the H(2)-rich termite gut.</title>
        <authorList>
            <person name="Ballor N.R."/>
            <person name="Paulsen I."/>
            <person name="Leadbetter J.R."/>
        </authorList>
    </citation>
    <scope>NUCLEOTIDE SEQUENCE</scope>
    <source>
        <strain evidence="7">TPRIMZ1_1124</strain>
    </source>
</reference>
<dbReference type="PROSITE" id="PS00198">
    <property type="entry name" value="4FE4S_FER_1"/>
    <property type="match status" value="1"/>
</dbReference>
<dbReference type="AlphaFoldDB" id="G8CQV5"/>
<keyword evidence="1" id="KW-0004">4Fe-4S</keyword>